<feature type="transmembrane region" description="Helical" evidence="7">
    <location>
        <begin position="46"/>
        <end position="68"/>
    </location>
</feature>
<protein>
    <submittedName>
        <fullName evidence="10">Cyclic peptide export ABC transporter</fullName>
    </submittedName>
</protein>
<dbReference type="SMART" id="SM00382">
    <property type="entry name" value="AAA"/>
    <property type="match status" value="1"/>
</dbReference>
<dbReference type="InterPro" id="IPR036640">
    <property type="entry name" value="ABC1_TM_sf"/>
</dbReference>
<keyword evidence="6 7" id="KW-0472">Membrane</keyword>
<dbReference type="PANTHER" id="PTHR24221:SF654">
    <property type="entry name" value="ATP-BINDING CASSETTE SUB-FAMILY B MEMBER 6"/>
    <property type="match status" value="1"/>
</dbReference>
<evidence type="ECO:0000256" key="4">
    <source>
        <dbReference type="ARBA" id="ARBA00022840"/>
    </source>
</evidence>
<evidence type="ECO:0000256" key="6">
    <source>
        <dbReference type="ARBA" id="ARBA00023136"/>
    </source>
</evidence>
<feature type="transmembrane region" description="Helical" evidence="7">
    <location>
        <begin position="227"/>
        <end position="252"/>
    </location>
</feature>
<dbReference type="PANTHER" id="PTHR24221">
    <property type="entry name" value="ATP-BINDING CASSETTE SUB-FAMILY B"/>
    <property type="match status" value="1"/>
</dbReference>
<sequence>MISKIVSEYKWKLVFAAVLSALSAGVSLWLISMINGSLAGAGMDDFVLTFLVAIVLLFTLGFFSQWLLARLGTSLVFRIRSLLVERVLGTSYEQLEKIGGHRVHATITTDVNSLSEALAIIPVFVVNLTTILLCFSYLAYLSPTMFTVLFLSLGSGVSLTAYIMYRGARVFTALRESEDGMFSIFKGMVDGSKELSLNEARRSFFLKQLVRPRLEEVKSLESNALTYWVLTQSWASTILFFCLGLLVYFAFAVYEIEIAVLTGFVLFTTYMVGPLNFVMRSFQFLFKGRVAYKKVQSLSLVENQLVDRVTDKSDVNGWGKISVRGLMYRYEESGDLSFSIGPVDFEVSEGEVVFIRGGNGSGKSTFAKALVGLYSHSSGSIHLGDIEVSEKNIQWYRNHFSTIFSDFYLFEHILNSKGELVSKVDVWSHVERLGMADKVDIVDGKLSTIDLSQGQRKRLAMLLACAEDAPIYLFDEWAADQDPIFRSYFYRELLPAFKADGKTVIVISHDDKYFDVADRMYNFELGKAYQEESAINELELSSQ</sequence>
<dbReference type="InterPro" id="IPR003439">
    <property type="entry name" value="ABC_transporter-like_ATP-bd"/>
</dbReference>
<dbReference type="EMBL" id="JBGMEL010000026">
    <property type="protein sequence ID" value="MFA0792451.1"/>
    <property type="molecule type" value="Genomic_DNA"/>
</dbReference>
<accession>A0ABV4NTV6</accession>
<evidence type="ECO:0000313" key="11">
    <source>
        <dbReference type="Proteomes" id="UP001569414"/>
    </source>
</evidence>
<proteinExistence type="predicted"/>
<gene>
    <name evidence="10" type="ORF">ACCI51_18080</name>
</gene>
<evidence type="ECO:0000256" key="2">
    <source>
        <dbReference type="ARBA" id="ARBA00022692"/>
    </source>
</evidence>
<keyword evidence="3" id="KW-0547">Nucleotide-binding</keyword>
<dbReference type="NCBIfam" id="TIGR01194">
    <property type="entry name" value="cyc_pep_trnsptr"/>
    <property type="match status" value="1"/>
</dbReference>
<dbReference type="Pfam" id="PF00664">
    <property type="entry name" value="ABC_membrane"/>
    <property type="match status" value="1"/>
</dbReference>
<feature type="transmembrane region" description="Helical" evidence="7">
    <location>
        <begin position="146"/>
        <end position="165"/>
    </location>
</feature>
<feature type="transmembrane region" description="Helical" evidence="7">
    <location>
        <begin position="258"/>
        <end position="279"/>
    </location>
</feature>
<dbReference type="PROSITE" id="PS50929">
    <property type="entry name" value="ABC_TM1F"/>
    <property type="match status" value="1"/>
</dbReference>
<dbReference type="Proteomes" id="UP001569414">
    <property type="component" value="Unassembled WGS sequence"/>
</dbReference>
<keyword evidence="5 7" id="KW-1133">Transmembrane helix</keyword>
<evidence type="ECO:0000259" key="8">
    <source>
        <dbReference type="PROSITE" id="PS50893"/>
    </source>
</evidence>
<evidence type="ECO:0000256" key="7">
    <source>
        <dbReference type="SAM" id="Phobius"/>
    </source>
</evidence>
<evidence type="ECO:0000256" key="1">
    <source>
        <dbReference type="ARBA" id="ARBA00004651"/>
    </source>
</evidence>
<dbReference type="PROSITE" id="PS50893">
    <property type="entry name" value="ABC_TRANSPORTER_2"/>
    <property type="match status" value="1"/>
</dbReference>
<reference evidence="10 11" key="1">
    <citation type="submission" date="2024-08" db="EMBL/GenBank/DDBJ databases">
        <authorList>
            <person name="Ishaq N."/>
        </authorList>
    </citation>
    <scope>NUCLEOTIDE SEQUENCE [LARGE SCALE GENOMIC DNA]</scope>
    <source>
        <strain evidence="10 11">JCM 30400</strain>
    </source>
</reference>
<dbReference type="SUPFAM" id="SSF52540">
    <property type="entry name" value="P-loop containing nucleoside triphosphate hydrolases"/>
    <property type="match status" value="1"/>
</dbReference>
<dbReference type="InterPro" id="IPR039421">
    <property type="entry name" value="Type_1_exporter"/>
</dbReference>
<dbReference type="RefSeq" id="WP_371844824.1">
    <property type="nucleotide sequence ID" value="NZ_JBGMEL010000026.1"/>
</dbReference>
<evidence type="ECO:0000313" key="10">
    <source>
        <dbReference type="EMBL" id="MFA0792451.1"/>
    </source>
</evidence>
<evidence type="ECO:0000259" key="9">
    <source>
        <dbReference type="PROSITE" id="PS50929"/>
    </source>
</evidence>
<organism evidence="10 11">
    <name type="scientific">Microbulbifer echini</name>
    <dbReference type="NCBI Taxonomy" id="1529067"/>
    <lineage>
        <taxon>Bacteria</taxon>
        <taxon>Pseudomonadati</taxon>
        <taxon>Pseudomonadota</taxon>
        <taxon>Gammaproteobacteria</taxon>
        <taxon>Cellvibrionales</taxon>
        <taxon>Microbulbiferaceae</taxon>
        <taxon>Microbulbifer</taxon>
    </lineage>
</organism>
<feature type="domain" description="ABC transmembrane type-1" evidence="9">
    <location>
        <begin position="13"/>
        <end position="287"/>
    </location>
</feature>
<evidence type="ECO:0000256" key="5">
    <source>
        <dbReference type="ARBA" id="ARBA00022989"/>
    </source>
</evidence>
<feature type="domain" description="ABC transporter" evidence="8">
    <location>
        <begin position="321"/>
        <end position="543"/>
    </location>
</feature>
<comment type="subcellular location">
    <subcellularLocation>
        <location evidence="1">Cell membrane</location>
        <topology evidence="1">Multi-pass membrane protein</topology>
    </subcellularLocation>
</comment>
<evidence type="ECO:0000256" key="3">
    <source>
        <dbReference type="ARBA" id="ARBA00022741"/>
    </source>
</evidence>
<dbReference type="InterPro" id="IPR027417">
    <property type="entry name" value="P-loop_NTPase"/>
</dbReference>
<keyword evidence="11" id="KW-1185">Reference proteome</keyword>
<comment type="caution">
    <text evidence="10">The sequence shown here is derived from an EMBL/GenBank/DDBJ whole genome shotgun (WGS) entry which is preliminary data.</text>
</comment>
<keyword evidence="4" id="KW-0067">ATP-binding</keyword>
<dbReference type="InterPro" id="IPR005898">
    <property type="entry name" value="Cyc_pep_transpt_SyrD/YojI"/>
</dbReference>
<dbReference type="Gene3D" id="1.20.1560.10">
    <property type="entry name" value="ABC transporter type 1, transmembrane domain"/>
    <property type="match status" value="1"/>
</dbReference>
<dbReference type="InterPro" id="IPR011527">
    <property type="entry name" value="ABC1_TM_dom"/>
</dbReference>
<dbReference type="SUPFAM" id="SSF90123">
    <property type="entry name" value="ABC transporter transmembrane region"/>
    <property type="match status" value="1"/>
</dbReference>
<keyword evidence="2 7" id="KW-0812">Transmembrane</keyword>
<dbReference type="Gene3D" id="3.40.50.300">
    <property type="entry name" value="P-loop containing nucleotide triphosphate hydrolases"/>
    <property type="match status" value="1"/>
</dbReference>
<dbReference type="InterPro" id="IPR003593">
    <property type="entry name" value="AAA+_ATPase"/>
</dbReference>
<dbReference type="Pfam" id="PF00005">
    <property type="entry name" value="ABC_tran"/>
    <property type="match status" value="1"/>
</dbReference>
<name>A0ABV4NTV6_9GAMM</name>
<feature type="transmembrane region" description="Helical" evidence="7">
    <location>
        <begin position="12"/>
        <end position="34"/>
    </location>
</feature>
<feature type="transmembrane region" description="Helical" evidence="7">
    <location>
        <begin position="117"/>
        <end position="140"/>
    </location>
</feature>